<dbReference type="SUPFAM" id="SSF50475">
    <property type="entry name" value="FMN-binding split barrel"/>
    <property type="match status" value="1"/>
</dbReference>
<keyword evidence="5" id="KW-1185">Reference proteome</keyword>
<feature type="region of interest" description="Disordered" evidence="2">
    <location>
        <begin position="1"/>
        <end position="35"/>
    </location>
</feature>
<evidence type="ECO:0000313" key="4">
    <source>
        <dbReference type="EMBL" id="GAA0897504.1"/>
    </source>
</evidence>
<organism evidence="4 5">
    <name type="scientific">Pseudonocardia zijingensis</name>
    <dbReference type="NCBI Taxonomy" id="153376"/>
    <lineage>
        <taxon>Bacteria</taxon>
        <taxon>Bacillati</taxon>
        <taxon>Actinomycetota</taxon>
        <taxon>Actinomycetes</taxon>
        <taxon>Pseudonocardiales</taxon>
        <taxon>Pseudonocardiaceae</taxon>
        <taxon>Pseudonocardia</taxon>
    </lineage>
</organism>
<reference evidence="5" key="1">
    <citation type="journal article" date="2019" name="Int. J. Syst. Evol. Microbiol.">
        <title>The Global Catalogue of Microorganisms (GCM) 10K type strain sequencing project: providing services to taxonomists for standard genome sequencing and annotation.</title>
        <authorList>
            <consortium name="The Broad Institute Genomics Platform"/>
            <consortium name="The Broad Institute Genome Sequencing Center for Infectious Disease"/>
            <person name="Wu L."/>
            <person name="Ma J."/>
        </authorList>
    </citation>
    <scope>NUCLEOTIDE SEQUENCE [LARGE SCALE GENOMIC DNA]</scope>
    <source>
        <strain evidence="5">JCM 11117</strain>
    </source>
</reference>
<gene>
    <name evidence="4" type="ORF">GCM10009559_58270</name>
</gene>
<accession>A0ABP3YL40</accession>
<dbReference type="PANTHER" id="PTHR35176">
    <property type="entry name" value="HEME OXYGENASE HI_0854-RELATED"/>
    <property type="match status" value="1"/>
</dbReference>
<keyword evidence="1" id="KW-0560">Oxidoreductase</keyword>
<evidence type="ECO:0000256" key="1">
    <source>
        <dbReference type="ARBA" id="ARBA00023002"/>
    </source>
</evidence>
<protein>
    <recommendedName>
        <fullName evidence="3">Pyridoxamine 5'-phosphate oxidase N-terminal domain-containing protein</fullName>
    </recommendedName>
</protein>
<dbReference type="Proteomes" id="UP001499967">
    <property type="component" value="Unassembled WGS sequence"/>
</dbReference>
<dbReference type="EMBL" id="BAAAHP010000183">
    <property type="protein sequence ID" value="GAA0897504.1"/>
    <property type="molecule type" value="Genomic_DNA"/>
</dbReference>
<proteinExistence type="predicted"/>
<name>A0ABP3YL40_9PSEU</name>
<dbReference type="InterPro" id="IPR019967">
    <property type="entry name" value="F420-dep_enz_PPOX_Rv0121"/>
</dbReference>
<dbReference type="InterPro" id="IPR012349">
    <property type="entry name" value="Split_barrel_FMN-bd"/>
</dbReference>
<evidence type="ECO:0000313" key="5">
    <source>
        <dbReference type="Proteomes" id="UP001499967"/>
    </source>
</evidence>
<evidence type="ECO:0000259" key="3">
    <source>
        <dbReference type="Pfam" id="PF01243"/>
    </source>
</evidence>
<dbReference type="Pfam" id="PF01243">
    <property type="entry name" value="PNPOx_N"/>
    <property type="match status" value="1"/>
</dbReference>
<feature type="domain" description="Pyridoxamine 5'-phosphate oxidase N-terminal" evidence="3">
    <location>
        <begin position="43"/>
        <end position="173"/>
    </location>
</feature>
<dbReference type="InterPro" id="IPR052019">
    <property type="entry name" value="F420H2_bilvrd_red/Heme_oxyg"/>
</dbReference>
<dbReference type="InterPro" id="IPR011576">
    <property type="entry name" value="Pyridox_Oxase_N"/>
</dbReference>
<sequence>MFAPLAGGEREVDRDGIGQPREREGRSPARLRHTRGVPALEPEVMRSRFAAAPVARLATLRPDGSPRLVPITFVLLDGLVCSAVDEVKPKSTTRLARLADVRRDPRVGLVVDHYDADWSALWWVRVDGTAAVHEDGPTRERALAALAAKYPPYAAAPPSGVLLVVTPVRWSGWSASPTSGETFHC</sequence>
<dbReference type="PANTHER" id="PTHR35176:SF2">
    <property type="entry name" value="F420H(2)-DEPENDENT REDUCTASE RV1155"/>
    <property type="match status" value="1"/>
</dbReference>
<comment type="caution">
    <text evidence="4">The sequence shown here is derived from an EMBL/GenBank/DDBJ whole genome shotgun (WGS) entry which is preliminary data.</text>
</comment>
<feature type="compositionally biased region" description="Basic and acidic residues" evidence="2">
    <location>
        <begin position="8"/>
        <end position="27"/>
    </location>
</feature>
<dbReference type="NCBIfam" id="TIGR03668">
    <property type="entry name" value="Rv0121_F420"/>
    <property type="match status" value="1"/>
</dbReference>
<evidence type="ECO:0000256" key="2">
    <source>
        <dbReference type="SAM" id="MobiDB-lite"/>
    </source>
</evidence>
<dbReference type="Gene3D" id="2.30.110.10">
    <property type="entry name" value="Electron Transport, Fmn-binding Protein, Chain A"/>
    <property type="match status" value="1"/>
</dbReference>